<dbReference type="GO" id="GO:0005524">
    <property type="term" value="F:ATP binding"/>
    <property type="evidence" value="ECO:0007669"/>
    <property type="project" value="InterPro"/>
</dbReference>
<proteinExistence type="predicted"/>
<comment type="caution">
    <text evidence="6">The sequence shown here is derived from an EMBL/GenBank/DDBJ whole genome shotgun (WGS) entry which is preliminary data.</text>
</comment>
<keyword evidence="1 5" id="KW-0812">Transmembrane</keyword>
<feature type="transmembrane region" description="Helical" evidence="5">
    <location>
        <begin position="199"/>
        <end position="225"/>
    </location>
</feature>
<dbReference type="RefSeq" id="XP_044569682.1">
    <property type="nucleotide sequence ID" value="XM_044711805.1"/>
</dbReference>
<feature type="region of interest" description="Disordered" evidence="4">
    <location>
        <begin position="266"/>
        <end position="287"/>
    </location>
</feature>
<dbReference type="SUPFAM" id="SSF90123">
    <property type="entry name" value="ABC transporter transmembrane region"/>
    <property type="match status" value="1"/>
</dbReference>
<protein>
    <submittedName>
        <fullName evidence="6">Uncharacterized protein</fullName>
    </submittedName>
</protein>
<evidence type="ECO:0000256" key="4">
    <source>
        <dbReference type="SAM" id="MobiDB-lite"/>
    </source>
</evidence>
<feature type="transmembrane region" description="Helical" evidence="5">
    <location>
        <begin position="45"/>
        <end position="74"/>
    </location>
</feature>
<evidence type="ECO:0000256" key="1">
    <source>
        <dbReference type="ARBA" id="ARBA00022692"/>
    </source>
</evidence>
<gene>
    <name evidence="6" type="ORF">FDP41_000008</name>
</gene>
<dbReference type="AlphaFoldDB" id="A0A6A5CI51"/>
<dbReference type="VEuPathDB" id="AmoebaDB:NF0105040"/>
<dbReference type="Proteomes" id="UP000444721">
    <property type="component" value="Unassembled WGS sequence"/>
</dbReference>
<dbReference type="GO" id="GO:0016020">
    <property type="term" value="C:membrane"/>
    <property type="evidence" value="ECO:0007669"/>
    <property type="project" value="InterPro"/>
</dbReference>
<dbReference type="VEuPathDB" id="AmoebaDB:NfTy_026580"/>
<evidence type="ECO:0000256" key="3">
    <source>
        <dbReference type="ARBA" id="ARBA00023136"/>
    </source>
</evidence>
<organism evidence="6 7">
    <name type="scientific">Naegleria fowleri</name>
    <name type="common">Brain eating amoeba</name>
    <dbReference type="NCBI Taxonomy" id="5763"/>
    <lineage>
        <taxon>Eukaryota</taxon>
        <taxon>Discoba</taxon>
        <taxon>Heterolobosea</taxon>
        <taxon>Tetramitia</taxon>
        <taxon>Eutetramitia</taxon>
        <taxon>Vahlkampfiidae</taxon>
        <taxon>Naegleria</taxon>
    </lineage>
</organism>
<reference evidence="6 7" key="1">
    <citation type="journal article" date="2019" name="Sci. Rep.">
        <title>Nanopore sequencing improves the draft genome of the human pathogenic amoeba Naegleria fowleri.</title>
        <authorList>
            <person name="Liechti N."/>
            <person name="Schurch N."/>
            <person name="Bruggmann R."/>
            <person name="Wittwer M."/>
        </authorList>
    </citation>
    <scope>NUCLEOTIDE SEQUENCE [LARGE SCALE GENOMIC DNA]</scope>
    <source>
        <strain evidence="6 7">ATCC 30894</strain>
    </source>
</reference>
<feature type="transmembrane region" description="Helical" evidence="5">
    <location>
        <begin position="231"/>
        <end position="251"/>
    </location>
</feature>
<feature type="transmembrane region" description="Helical" evidence="5">
    <location>
        <begin position="86"/>
        <end position="109"/>
    </location>
</feature>
<evidence type="ECO:0000313" key="7">
    <source>
        <dbReference type="Proteomes" id="UP000444721"/>
    </source>
</evidence>
<evidence type="ECO:0000256" key="2">
    <source>
        <dbReference type="ARBA" id="ARBA00022989"/>
    </source>
</evidence>
<dbReference type="InterPro" id="IPR036640">
    <property type="entry name" value="ABC1_TM_sf"/>
</dbReference>
<name>A0A6A5CI51_NAEFO</name>
<keyword evidence="3 5" id="KW-0472">Membrane</keyword>
<accession>A0A6A5CI51</accession>
<dbReference type="EMBL" id="VFQX01000001">
    <property type="protein sequence ID" value="KAF0984969.1"/>
    <property type="molecule type" value="Genomic_DNA"/>
</dbReference>
<keyword evidence="7" id="KW-1185">Reference proteome</keyword>
<keyword evidence="2 5" id="KW-1133">Transmembrane helix</keyword>
<dbReference type="OrthoDB" id="10582420at2759"/>
<dbReference type="VEuPathDB" id="AmoebaDB:FDP41_000008"/>
<sequence length="287" mass="32253">MSHSSPIGTTLTPSKPKDALLSAFVRSSRGVGALSDFRYKLSRGIIVVFQILLGILTLGVTVLTNGSGALIAALGENTPVIHNLEVAVFVVSAIVFAFLIHFVFGILYVNGWMMMKVLKAGELRARNMITTHLYTFHHDDLHDKDDLENSQHMDLSIHDRSDTSSLPTSQRDHSAELQQHYSGEQLKIVQMKQQALKRVIQIILGVTACMGLQFIGVCFIPLYFLNVFLAFGFYVPFNLSIVGLVIMFLRIEKRVREMQKLFEKKNMKEQEKKQTVNSPLSDGRKNE</sequence>
<dbReference type="GeneID" id="68107226"/>
<evidence type="ECO:0000256" key="5">
    <source>
        <dbReference type="SAM" id="Phobius"/>
    </source>
</evidence>
<evidence type="ECO:0000313" key="6">
    <source>
        <dbReference type="EMBL" id="KAF0984969.1"/>
    </source>
</evidence>